<dbReference type="GO" id="GO:0006935">
    <property type="term" value="P:chemotaxis"/>
    <property type="evidence" value="ECO:0007669"/>
    <property type="project" value="InterPro"/>
</dbReference>
<accession>D5X903</accession>
<dbReference type="InterPro" id="IPR036061">
    <property type="entry name" value="CheW-like_dom_sf"/>
</dbReference>
<dbReference type="CDD" id="cd00732">
    <property type="entry name" value="CheW"/>
    <property type="match status" value="1"/>
</dbReference>
<evidence type="ECO:0000313" key="3">
    <source>
        <dbReference type="Proteomes" id="UP000002377"/>
    </source>
</evidence>
<dbReference type="eggNOG" id="COG0835">
    <property type="taxonomic scope" value="Bacteria"/>
</dbReference>
<reference evidence="2 3" key="1">
    <citation type="submission" date="2010-05" db="EMBL/GenBank/DDBJ databases">
        <title>Complete sequence of Thermincola sp. JR.</title>
        <authorList>
            <consortium name="US DOE Joint Genome Institute"/>
            <person name="Lucas S."/>
            <person name="Copeland A."/>
            <person name="Lapidus A."/>
            <person name="Cheng J.-F."/>
            <person name="Bruce D."/>
            <person name="Goodwin L."/>
            <person name="Pitluck S."/>
            <person name="Chertkov O."/>
            <person name="Detter J.C."/>
            <person name="Han C."/>
            <person name="Tapia R."/>
            <person name="Land M."/>
            <person name="Hauser L."/>
            <person name="Kyrpides N."/>
            <person name="Mikhailova N."/>
            <person name="Hazen T.C."/>
            <person name="Woyke T."/>
        </authorList>
    </citation>
    <scope>NUCLEOTIDE SEQUENCE [LARGE SCALE GENOMIC DNA]</scope>
    <source>
        <strain evidence="2 3">JR</strain>
    </source>
</reference>
<sequence>MSEENNYFEKQYVVFRLGKETYGLDIESVREIITMQNITEVPRTLEYIEGVINLRGRVIPVYNIRRKFGLPEEEITRASRIVVVEVEGNTIGMIVDGVSEVLRISSEMVERPSEIVCDVDTEYLAGVAKLDDKLVILLDIDKVLSKDEHPVLENIS</sequence>
<evidence type="ECO:0000259" key="1">
    <source>
        <dbReference type="PROSITE" id="PS50851"/>
    </source>
</evidence>
<dbReference type="GO" id="GO:0005829">
    <property type="term" value="C:cytosol"/>
    <property type="evidence" value="ECO:0007669"/>
    <property type="project" value="TreeGrafter"/>
</dbReference>
<dbReference type="AlphaFoldDB" id="D5X903"/>
<dbReference type="RefSeq" id="WP_013119031.1">
    <property type="nucleotide sequence ID" value="NC_014152.1"/>
</dbReference>
<dbReference type="GO" id="GO:0007165">
    <property type="term" value="P:signal transduction"/>
    <property type="evidence" value="ECO:0007669"/>
    <property type="project" value="InterPro"/>
</dbReference>
<dbReference type="SMART" id="SM00260">
    <property type="entry name" value="CheW"/>
    <property type="match status" value="1"/>
</dbReference>
<dbReference type="PROSITE" id="PS50851">
    <property type="entry name" value="CHEW"/>
    <property type="match status" value="1"/>
</dbReference>
<dbReference type="Pfam" id="PF01584">
    <property type="entry name" value="CheW"/>
    <property type="match status" value="1"/>
</dbReference>
<dbReference type="SUPFAM" id="SSF50341">
    <property type="entry name" value="CheW-like"/>
    <property type="match status" value="1"/>
</dbReference>
<gene>
    <name evidence="2" type="ordered locus">TherJR_0110</name>
</gene>
<dbReference type="PANTHER" id="PTHR22617">
    <property type="entry name" value="CHEMOTAXIS SENSOR HISTIDINE KINASE-RELATED"/>
    <property type="match status" value="1"/>
</dbReference>
<dbReference type="OrthoDB" id="9794382at2"/>
<dbReference type="Gene3D" id="2.30.30.40">
    <property type="entry name" value="SH3 Domains"/>
    <property type="match status" value="1"/>
</dbReference>
<dbReference type="Gene3D" id="2.40.50.180">
    <property type="entry name" value="CheA-289, Domain 4"/>
    <property type="match status" value="1"/>
</dbReference>
<keyword evidence="3" id="KW-1185">Reference proteome</keyword>
<feature type="domain" description="CheW-like" evidence="1">
    <location>
        <begin position="9"/>
        <end position="149"/>
    </location>
</feature>
<dbReference type="Proteomes" id="UP000002377">
    <property type="component" value="Chromosome"/>
</dbReference>
<name>D5X903_THEPJ</name>
<dbReference type="KEGG" id="tjr:TherJR_0110"/>
<dbReference type="EMBL" id="CP002028">
    <property type="protein sequence ID" value="ADG81003.1"/>
    <property type="molecule type" value="Genomic_DNA"/>
</dbReference>
<proteinExistence type="predicted"/>
<dbReference type="InterPro" id="IPR002545">
    <property type="entry name" value="CheW-lke_dom"/>
</dbReference>
<dbReference type="HOGENOM" id="CLU_048995_3_1_9"/>
<dbReference type="PANTHER" id="PTHR22617:SF23">
    <property type="entry name" value="CHEMOTAXIS PROTEIN CHEW"/>
    <property type="match status" value="1"/>
</dbReference>
<protein>
    <submittedName>
        <fullName evidence="2">CheW protein</fullName>
    </submittedName>
</protein>
<organism evidence="2 3">
    <name type="scientific">Thermincola potens (strain JR)</name>
    <dbReference type="NCBI Taxonomy" id="635013"/>
    <lineage>
        <taxon>Bacteria</taxon>
        <taxon>Bacillati</taxon>
        <taxon>Bacillota</taxon>
        <taxon>Clostridia</taxon>
        <taxon>Eubacteriales</taxon>
        <taxon>Thermincolaceae</taxon>
        <taxon>Thermincola</taxon>
    </lineage>
</organism>
<evidence type="ECO:0000313" key="2">
    <source>
        <dbReference type="EMBL" id="ADG81003.1"/>
    </source>
</evidence>
<dbReference type="InterPro" id="IPR039315">
    <property type="entry name" value="CheW"/>
</dbReference>
<dbReference type="STRING" id="635013.TherJR_0110"/>